<dbReference type="RefSeq" id="WP_055188382.1">
    <property type="nucleotide sequence ID" value="NZ_FPBS01000001.1"/>
</dbReference>
<dbReference type="EMBL" id="LKBA01000004">
    <property type="protein sequence ID" value="KPN64286.1"/>
    <property type="molecule type" value="Genomic_DNA"/>
</dbReference>
<gene>
    <name evidence="1" type="ORF">AKJ29_16770</name>
</gene>
<organism evidence="1 2">
    <name type="scientific">Aliiroseovarius crassostreae</name>
    <dbReference type="NCBI Taxonomy" id="154981"/>
    <lineage>
        <taxon>Bacteria</taxon>
        <taxon>Pseudomonadati</taxon>
        <taxon>Pseudomonadota</taxon>
        <taxon>Alphaproteobacteria</taxon>
        <taxon>Rhodobacterales</taxon>
        <taxon>Paracoccaceae</taxon>
        <taxon>Aliiroseovarius</taxon>
    </lineage>
</organism>
<evidence type="ECO:0000313" key="1">
    <source>
        <dbReference type="EMBL" id="KPN64286.1"/>
    </source>
</evidence>
<dbReference type="Proteomes" id="UP000050471">
    <property type="component" value="Unassembled WGS sequence"/>
</dbReference>
<sequence length="91" mass="10389">MRKHVRNPSPGEWLHQAIMGALKGRGVKLEDWCKENGITSPTVRTYTYGLNAGPRSKEMLEKLIDDAGRESVLAMYQHRLFEQAEQFKKAS</sequence>
<dbReference type="OrthoDB" id="7875288at2"/>
<dbReference type="STRING" id="154981.AKJ29_16770"/>
<keyword evidence="2" id="KW-1185">Reference proteome</keyword>
<comment type="caution">
    <text evidence="1">The sequence shown here is derived from an EMBL/GenBank/DDBJ whole genome shotgun (WGS) entry which is preliminary data.</text>
</comment>
<evidence type="ECO:0008006" key="3">
    <source>
        <dbReference type="Google" id="ProtNLM"/>
    </source>
</evidence>
<accession>A0A0P7IZL2</accession>
<proteinExistence type="predicted"/>
<reference evidence="1 2" key="1">
    <citation type="submission" date="2015-09" db="EMBL/GenBank/DDBJ databases">
        <title>Draft genome sequence of Aliiroseovarius crassostreae CV919-312TSm, the causative agent of Roseovarius Oyster Disease (formerly Juvenile Oyster Disease).</title>
        <authorList>
            <person name="Kessner L."/>
            <person name="Spinard E."/>
            <person name="Nelson D."/>
        </authorList>
    </citation>
    <scope>NUCLEOTIDE SEQUENCE [LARGE SCALE GENOMIC DNA]</scope>
    <source>
        <strain evidence="1 2">CV919-312</strain>
    </source>
</reference>
<name>A0A0P7IZL2_9RHOB</name>
<dbReference type="AlphaFoldDB" id="A0A0P7IZL2"/>
<evidence type="ECO:0000313" key="2">
    <source>
        <dbReference type="Proteomes" id="UP000050471"/>
    </source>
</evidence>
<protein>
    <recommendedName>
        <fullName evidence="3">XRE family transcriptional regulator</fullName>
    </recommendedName>
</protein>